<organism evidence="2 3">
    <name type="scientific">Arthroderma otae (strain ATCC MYA-4605 / CBS 113480)</name>
    <name type="common">Microsporum canis</name>
    <dbReference type="NCBI Taxonomy" id="554155"/>
    <lineage>
        <taxon>Eukaryota</taxon>
        <taxon>Fungi</taxon>
        <taxon>Dikarya</taxon>
        <taxon>Ascomycota</taxon>
        <taxon>Pezizomycotina</taxon>
        <taxon>Eurotiomycetes</taxon>
        <taxon>Eurotiomycetidae</taxon>
        <taxon>Onygenales</taxon>
        <taxon>Arthrodermataceae</taxon>
        <taxon>Microsporum</taxon>
    </lineage>
</organism>
<gene>
    <name evidence="2" type="ORF">MCYG_08383</name>
</gene>
<evidence type="ECO:0000313" key="3">
    <source>
        <dbReference type="Proteomes" id="UP000002035"/>
    </source>
</evidence>
<proteinExistence type="predicted"/>
<keyword evidence="3" id="KW-1185">Reference proteome</keyword>
<reference evidence="3" key="1">
    <citation type="journal article" date="2012" name="MBio">
        <title>Comparative genome analysis of Trichophyton rubrum and related dermatophytes reveals candidate genes involved in infection.</title>
        <authorList>
            <person name="Martinez D.A."/>
            <person name="Oliver B.G."/>
            <person name="Graeser Y."/>
            <person name="Goldberg J.M."/>
            <person name="Li W."/>
            <person name="Martinez-Rossi N.M."/>
            <person name="Monod M."/>
            <person name="Shelest E."/>
            <person name="Barton R.C."/>
            <person name="Birch E."/>
            <person name="Brakhage A.A."/>
            <person name="Chen Z."/>
            <person name="Gurr S.J."/>
            <person name="Heiman D."/>
            <person name="Heitman J."/>
            <person name="Kosti I."/>
            <person name="Rossi A."/>
            <person name="Saif S."/>
            <person name="Samalova M."/>
            <person name="Saunders C.W."/>
            <person name="Shea T."/>
            <person name="Summerbell R.C."/>
            <person name="Xu J."/>
            <person name="Young S."/>
            <person name="Zeng Q."/>
            <person name="Birren B.W."/>
            <person name="Cuomo C.A."/>
            <person name="White T.C."/>
        </authorList>
    </citation>
    <scope>NUCLEOTIDE SEQUENCE [LARGE SCALE GENOMIC DNA]</scope>
    <source>
        <strain evidence="3">ATCC MYA-4605 / CBS 113480</strain>
    </source>
</reference>
<protein>
    <submittedName>
        <fullName evidence="2">Uncharacterized protein</fullName>
    </submittedName>
</protein>
<evidence type="ECO:0000256" key="1">
    <source>
        <dbReference type="SAM" id="Phobius"/>
    </source>
</evidence>
<dbReference type="Proteomes" id="UP000002035">
    <property type="component" value="Unassembled WGS sequence"/>
</dbReference>
<dbReference type="RefSeq" id="XP_002843300.1">
    <property type="nucleotide sequence ID" value="XM_002843254.1"/>
</dbReference>
<dbReference type="VEuPathDB" id="FungiDB:MCYG_08383"/>
<feature type="transmembrane region" description="Helical" evidence="1">
    <location>
        <begin position="46"/>
        <end position="68"/>
    </location>
</feature>
<evidence type="ECO:0000313" key="2">
    <source>
        <dbReference type="EMBL" id="EEQ35564.1"/>
    </source>
</evidence>
<keyword evidence="1" id="KW-0472">Membrane</keyword>
<dbReference type="GeneID" id="9227469"/>
<name>C5G0B1_ARTOC</name>
<accession>C5G0B1</accession>
<keyword evidence="1" id="KW-0812">Transmembrane</keyword>
<dbReference type="HOGENOM" id="CLU_2096331_0_0_1"/>
<keyword evidence="1" id="KW-1133">Transmembrane helix</keyword>
<sequence length="116" mass="12612">MAAAMYVYMDWLTHEPACSWVLVLLPPIACSRHPVGLSSSTRHAAVLSALQLSPSVSIPFFFLLLPFWSKGGIRQAKATGGWSGVPSPDPPLTSRRGKIFVHIPVSKGETRKTRKG</sequence>
<dbReference type="AlphaFoldDB" id="C5G0B1"/>
<dbReference type="EMBL" id="DS995708">
    <property type="protein sequence ID" value="EEQ35564.1"/>
    <property type="molecule type" value="Genomic_DNA"/>
</dbReference>